<reference evidence="1" key="2">
    <citation type="submission" date="2023-06" db="EMBL/GenBank/DDBJ databases">
        <authorList>
            <consortium name="Lawrence Berkeley National Laboratory"/>
            <person name="Haridas S."/>
            <person name="Hensen N."/>
            <person name="Bonometti L."/>
            <person name="Westerberg I."/>
            <person name="Brannstrom I.O."/>
            <person name="Guillou S."/>
            <person name="Cros-Aarteil S."/>
            <person name="Calhoun S."/>
            <person name="Kuo A."/>
            <person name="Mondo S."/>
            <person name="Pangilinan J."/>
            <person name="Riley R."/>
            <person name="Labutti K."/>
            <person name="Andreopoulos B."/>
            <person name="Lipzen A."/>
            <person name="Chen C."/>
            <person name="Yanf M."/>
            <person name="Daum C."/>
            <person name="Ng V."/>
            <person name="Clum A."/>
            <person name="Steindorff A."/>
            <person name="Ohm R."/>
            <person name="Martin F."/>
            <person name="Silar P."/>
            <person name="Natvig D."/>
            <person name="Lalanne C."/>
            <person name="Gautier V."/>
            <person name="Ament-Velasquez S.L."/>
            <person name="Kruys A."/>
            <person name="Hutchinson M.I."/>
            <person name="Powell A.J."/>
            <person name="Barry K."/>
            <person name="Miller A.N."/>
            <person name="Grigoriev I.V."/>
            <person name="Debuchy R."/>
            <person name="Gladieux P."/>
            <person name="Thoren M.H."/>
            <person name="Johannesson H."/>
        </authorList>
    </citation>
    <scope>NUCLEOTIDE SEQUENCE</scope>
    <source>
        <strain evidence="1">CBS 958.72</strain>
    </source>
</reference>
<sequence>MAAQVCSELQLAAGRHNVTRRVLKISCSIRSIGRLQQRAAKPESWGACPLSIRTYKTSLSGDCRAMLPKRRPEVVVTVLSGQLRRSSANCIRVPHPASQRRARFAVFLWQLARSRSGHVQMKCTPWNPWNLSVESHAQRRRHPSAQHKGPSDALALVARLTTNQLDATVRSQGCHKCGRTLGPTPRGLLLSSSTSVFFGSSRCLAECRARLYAAREIESASF</sequence>
<organism evidence="1 2">
    <name type="scientific">Lasiosphaeria ovina</name>
    <dbReference type="NCBI Taxonomy" id="92902"/>
    <lineage>
        <taxon>Eukaryota</taxon>
        <taxon>Fungi</taxon>
        <taxon>Dikarya</taxon>
        <taxon>Ascomycota</taxon>
        <taxon>Pezizomycotina</taxon>
        <taxon>Sordariomycetes</taxon>
        <taxon>Sordariomycetidae</taxon>
        <taxon>Sordariales</taxon>
        <taxon>Lasiosphaeriaceae</taxon>
        <taxon>Lasiosphaeria</taxon>
    </lineage>
</organism>
<keyword evidence="2" id="KW-1185">Reference proteome</keyword>
<comment type="caution">
    <text evidence="1">The sequence shown here is derived from an EMBL/GenBank/DDBJ whole genome shotgun (WGS) entry which is preliminary data.</text>
</comment>
<evidence type="ECO:0000313" key="2">
    <source>
        <dbReference type="Proteomes" id="UP001287356"/>
    </source>
</evidence>
<gene>
    <name evidence="1" type="ORF">B0T24DRAFT_145364</name>
</gene>
<accession>A0AAE0KLX2</accession>
<name>A0AAE0KLX2_9PEZI</name>
<dbReference type="AlphaFoldDB" id="A0AAE0KLX2"/>
<evidence type="ECO:0000313" key="1">
    <source>
        <dbReference type="EMBL" id="KAK3379086.1"/>
    </source>
</evidence>
<dbReference type="Proteomes" id="UP001287356">
    <property type="component" value="Unassembled WGS sequence"/>
</dbReference>
<reference evidence="1" key="1">
    <citation type="journal article" date="2023" name="Mol. Phylogenet. Evol.">
        <title>Genome-scale phylogeny and comparative genomics of the fungal order Sordariales.</title>
        <authorList>
            <person name="Hensen N."/>
            <person name="Bonometti L."/>
            <person name="Westerberg I."/>
            <person name="Brannstrom I.O."/>
            <person name="Guillou S."/>
            <person name="Cros-Aarteil S."/>
            <person name="Calhoun S."/>
            <person name="Haridas S."/>
            <person name="Kuo A."/>
            <person name="Mondo S."/>
            <person name="Pangilinan J."/>
            <person name="Riley R."/>
            <person name="LaButti K."/>
            <person name="Andreopoulos B."/>
            <person name="Lipzen A."/>
            <person name="Chen C."/>
            <person name="Yan M."/>
            <person name="Daum C."/>
            <person name="Ng V."/>
            <person name="Clum A."/>
            <person name="Steindorff A."/>
            <person name="Ohm R.A."/>
            <person name="Martin F."/>
            <person name="Silar P."/>
            <person name="Natvig D.O."/>
            <person name="Lalanne C."/>
            <person name="Gautier V."/>
            <person name="Ament-Velasquez S.L."/>
            <person name="Kruys A."/>
            <person name="Hutchinson M.I."/>
            <person name="Powell A.J."/>
            <person name="Barry K."/>
            <person name="Miller A.N."/>
            <person name="Grigoriev I.V."/>
            <person name="Debuchy R."/>
            <person name="Gladieux P."/>
            <person name="Hiltunen Thoren M."/>
            <person name="Johannesson H."/>
        </authorList>
    </citation>
    <scope>NUCLEOTIDE SEQUENCE</scope>
    <source>
        <strain evidence="1">CBS 958.72</strain>
    </source>
</reference>
<proteinExistence type="predicted"/>
<protein>
    <submittedName>
        <fullName evidence="1">Uncharacterized protein</fullName>
    </submittedName>
</protein>
<dbReference type="EMBL" id="JAULSN010000002">
    <property type="protein sequence ID" value="KAK3379086.1"/>
    <property type="molecule type" value="Genomic_DNA"/>
</dbReference>